<dbReference type="AlphaFoldDB" id="L1MI58"/>
<accession>L1MI58</accession>
<evidence type="ECO:0000313" key="2">
    <source>
        <dbReference type="Proteomes" id="UP000010445"/>
    </source>
</evidence>
<sequence length="40" mass="4500">MVSLYAFLGGSLVPMTVRQCLFHPRDTSIFVSHIHPDTPE</sequence>
<proteinExistence type="predicted"/>
<evidence type="ECO:0000313" key="1">
    <source>
        <dbReference type="EMBL" id="EKX90953.1"/>
    </source>
</evidence>
<protein>
    <submittedName>
        <fullName evidence="1">Uncharacterized protein</fullName>
    </submittedName>
</protein>
<dbReference type="HOGENOM" id="CLU_3288126_0_0_11"/>
<reference evidence="1 2" key="1">
    <citation type="submission" date="2012-05" db="EMBL/GenBank/DDBJ databases">
        <authorList>
            <person name="Weinstock G."/>
            <person name="Sodergren E."/>
            <person name="Lobos E.A."/>
            <person name="Fulton L."/>
            <person name="Fulton R."/>
            <person name="Courtney L."/>
            <person name="Fronick C."/>
            <person name="O'Laughlin M."/>
            <person name="Godfrey J."/>
            <person name="Wilson R.M."/>
            <person name="Miner T."/>
            <person name="Farmer C."/>
            <person name="Delehaunty K."/>
            <person name="Cordes M."/>
            <person name="Minx P."/>
            <person name="Tomlinson C."/>
            <person name="Chen J."/>
            <person name="Wollam A."/>
            <person name="Pepin K.H."/>
            <person name="Bhonagiri V."/>
            <person name="Zhang X."/>
            <person name="Suruliraj S."/>
            <person name="Warren W."/>
            <person name="Mitreva M."/>
            <person name="Mardis E.R."/>
            <person name="Wilson R.K."/>
        </authorList>
    </citation>
    <scope>NUCLEOTIDE SEQUENCE [LARGE SCALE GENOMIC DNA]</scope>
    <source>
        <strain evidence="1 2">F0235</strain>
    </source>
</reference>
<keyword evidence="2" id="KW-1185">Reference proteome</keyword>
<dbReference type="Proteomes" id="UP000010445">
    <property type="component" value="Unassembled WGS sequence"/>
</dbReference>
<name>L1MI58_9CORY</name>
<organism evidence="1 2">
    <name type="scientific">Corynebacterium durum F0235</name>
    <dbReference type="NCBI Taxonomy" id="1035195"/>
    <lineage>
        <taxon>Bacteria</taxon>
        <taxon>Bacillati</taxon>
        <taxon>Actinomycetota</taxon>
        <taxon>Actinomycetes</taxon>
        <taxon>Mycobacteriales</taxon>
        <taxon>Corynebacteriaceae</taxon>
        <taxon>Corynebacterium</taxon>
    </lineage>
</organism>
<dbReference type="EMBL" id="AMEM01000016">
    <property type="protein sequence ID" value="EKX90953.1"/>
    <property type="molecule type" value="Genomic_DNA"/>
</dbReference>
<comment type="caution">
    <text evidence="1">The sequence shown here is derived from an EMBL/GenBank/DDBJ whole genome shotgun (WGS) entry which is preliminary data.</text>
</comment>
<gene>
    <name evidence="1" type="ORF">HMPREF9997_01019</name>
</gene>